<sequence length="302" mass="33664">MFKFASSDNPLNIPQNATTSHPKTKLEFAEGGHGLWHSIFNWAFLMLIVTPKPDVRQINKHQQYQYQSSASSNTGILSRLSQLFFTRWRLFSATVKGAFSTLRSPFASKSSKSQPPVLPYYIPPLPRADTSLEPTIASLATLGASSADDTIRTPARAVMPNHDISKPDIPASPDTSPTTARFLATLTDLEARMNNHQFYDLERELADMDSHMAQLFNFSWMPSKTAPTLEPNPSEIPITMILPQAPPPARRDGKTIQILPMICEVSENSPDLANTPPYDPRRWSIITFQPLWGPRTQVGAAY</sequence>
<organism evidence="1 2">
    <name type="scientific">Rhizoctonia solani</name>
    <dbReference type="NCBI Taxonomy" id="456999"/>
    <lineage>
        <taxon>Eukaryota</taxon>
        <taxon>Fungi</taxon>
        <taxon>Dikarya</taxon>
        <taxon>Basidiomycota</taxon>
        <taxon>Agaricomycotina</taxon>
        <taxon>Agaricomycetes</taxon>
        <taxon>Cantharellales</taxon>
        <taxon>Ceratobasidiaceae</taxon>
        <taxon>Rhizoctonia</taxon>
    </lineage>
</organism>
<dbReference type="AlphaFoldDB" id="A0A8H3ALD8"/>
<evidence type="ECO:0000313" key="1">
    <source>
        <dbReference type="EMBL" id="CAE6424594.1"/>
    </source>
</evidence>
<name>A0A8H3ALD8_9AGAM</name>
<dbReference type="EMBL" id="CAJMWX010000714">
    <property type="protein sequence ID" value="CAE6424594.1"/>
    <property type="molecule type" value="Genomic_DNA"/>
</dbReference>
<comment type="caution">
    <text evidence="1">The sequence shown here is derived from an EMBL/GenBank/DDBJ whole genome shotgun (WGS) entry which is preliminary data.</text>
</comment>
<protein>
    <submittedName>
        <fullName evidence="1">Uncharacterized protein</fullName>
    </submittedName>
</protein>
<dbReference type="Proteomes" id="UP000663888">
    <property type="component" value="Unassembled WGS sequence"/>
</dbReference>
<accession>A0A8H3ALD8</accession>
<proteinExistence type="predicted"/>
<gene>
    <name evidence="1" type="ORF">RDB_LOCUS26888</name>
</gene>
<reference evidence="1" key="1">
    <citation type="submission" date="2021-01" db="EMBL/GenBank/DDBJ databases">
        <authorList>
            <person name="Kaushik A."/>
        </authorList>
    </citation>
    <scope>NUCLEOTIDE SEQUENCE</scope>
    <source>
        <strain evidence="1">AG4-R118</strain>
    </source>
</reference>
<evidence type="ECO:0000313" key="2">
    <source>
        <dbReference type="Proteomes" id="UP000663888"/>
    </source>
</evidence>